<comment type="subcellular location">
    <subcellularLocation>
        <location evidence="1">Nucleus</location>
    </subcellularLocation>
</comment>
<dbReference type="InterPro" id="IPR047655">
    <property type="entry name" value="Transpos_IS630-like"/>
</dbReference>
<dbReference type="InterPro" id="IPR038717">
    <property type="entry name" value="Tc1-like_DDE_dom"/>
</dbReference>
<dbReference type="Pfam" id="PF13358">
    <property type="entry name" value="DDE_3"/>
    <property type="match status" value="1"/>
</dbReference>
<dbReference type="PANTHER" id="PTHR23022:SF134">
    <property type="entry name" value="TRANSPOSABLE ELEMENT TC1 TRANSPOSASE"/>
    <property type="match status" value="1"/>
</dbReference>
<dbReference type="Pfam" id="PF13384">
    <property type="entry name" value="HTH_23"/>
    <property type="match status" value="1"/>
</dbReference>
<dbReference type="NCBIfam" id="NF033545">
    <property type="entry name" value="transpos_IS630"/>
    <property type="match status" value="1"/>
</dbReference>
<dbReference type="GO" id="GO:0006313">
    <property type="term" value="P:DNA transposition"/>
    <property type="evidence" value="ECO:0007669"/>
    <property type="project" value="InterPro"/>
</dbReference>
<accession>A0A4C1SDN7</accession>
<dbReference type="STRING" id="151549.A0A4C1SDN7"/>
<feature type="domain" description="Transposase Tc1-like" evidence="2">
    <location>
        <begin position="87"/>
        <end position="131"/>
    </location>
</feature>
<feature type="domain" description="Tc1-like transposase DDE" evidence="3">
    <location>
        <begin position="139"/>
        <end position="292"/>
    </location>
</feature>
<evidence type="ECO:0000256" key="1">
    <source>
        <dbReference type="ARBA" id="ARBA00004123"/>
    </source>
</evidence>
<dbReference type="GO" id="GO:0005634">
    <property type="term" value="C:nucleus"/>
    <property type="evidence" value="ECO:0007669"/>
    <property type="project" value="UniProtKB-SubCell"/>
</dbReference>
<dbReference type="Gene3D" id="1.10.10.60">
    <property type="entry name" value="Homeodomain-like"/>
    <property type="match status" value="1"/>
</dbReference>
<dbReference type="EMBL" id="BGZK01009940">
    <property type="protein sequence ID" value="GBP00212.1"/>
    <property type="molecule type" value="Genomic_DNA"/>
</dbReference>
<dbReference type="SUPFAM" id="SSF46689">
    <property type="entry name" value="Homeodomain-like"/>
    <property type="match status" value="1"/>
</dbReference>
<organism evidence="4 5">
    <name type="scientific">Eumeta variegata</name>
    <name type="common">Bagworm moth</name>
    <name type="synonym">Eumeta japonica</name>
    <dbReference type="NCBI Taxonomy" id="151549"/>
    <lineage>
        <taxon>Eukaryota</taxon>
        <taxon>Metazoa</taxon>
        <taxon>Ecdysozoa</taxon>
        <taxon>Arthropoda</taxon>
        <taxon>Hexapoda</taxon>
        <taxon>Insecta</taxon>
        <taxon>Pterygota</taxon>
        <taxon>Neoptera</taxon>
        <taxon>Endopterygota</taxon>
        <taxon>Lepidoptera</taxon>
        <taxon>Glossata</taxon>
        <taxon>Ditrysia</taxon>
        <taxon>Tineoidea</taxon>
        <taxon>Psychidae</taxon>
        <taxon>Oiketicinae</taxon>
        <taxon>Eumeta</taxon>
    </lineage>
</organism>
<evidence type="ECO:0000259" key="3">
    <source>
        <dbReference type="Pfam" id="PF13358"/>
    </source>
</evidence>
<dbReference type="Pfam" id="PF01498">
    <property type="entry name" value="HTH_Tnp_Tc3_2"/>
    <property type="match status" value="1"/>
</dbReference>
<dbReference type="Gene3D" id="3.30.420.10">
    <property type="entry name" value="Ribonuclease H-like superfamily/Ribonuclease H"/>
    <property type="match status" value="1"/>
</dbReference>
<keyword evidence="5" id="KW-1185">Reference proteome</keyword>
<evidence type="ECO:0000313" key="4">
    <source>
        <dbReference type="EMBL" id="GBP00212.1"/>
    </source>
</evidence>
<proteinExistence type="predicted"/>
<dbReference type="InterPro" id="IPR052338">
    <property type="entry name" value="Transposase_5"/>
</dbReference>
<dbReference type="OrthoDB" id="9996331at2759"/>
<dbReference type="GO" id="GO:0003677">
    <property type="term" value="F:DNA binding"/>
    <property type="evidence" value="ECO:0007669"/>
    <property type="project" value="InterPro"/>
</dbReference>
<protein>
    <submittedName>
        <fullName evidence="4">Transposable element Tc3 transposase</fullName>
    </submittedName>
</protein>
<dbReference type="Proteomes" id="UP000299102">
    <property type="component" value="Unassembled WGS sequence"/>
</dbReference>
<reference evidence="4 5" key="1">
    <citation type="journal article" date="2019" name="Commun. Biol.">
        <title>The bagworm genome reveals a unique fibroin gene that provides high tensile strength.</title>
        <authorList>
            <person name="Kono N."/>
            <person name="Nakamura H."/>
            <person name="Ohtoshi R."/>
            <person name="Tomita M."/>
            <person name="Numata K."/>
            <person name="Arakawa K."/>
        </authorList>
    </citation>
    <scope>NUCLEOTIDE SEQUENCE [LARGE SCALE GENOMIC DNA]</scope>
</reference>
<gene>
    <name evidence="4" type="primary">tc3a</name>
    <name evidence="4" type="ORF">EVAR_71438_1</name>
</gene>
<evidence type="ECO:0000313" key="5">
    <source>
        <dbReference type="Proteomes" id="UP000299102"/>
    </source>
</evidence>
<dbReference type="InterPro" id="IPR009057">
    <property type="entry name" value="Homeodomain-like_sf"/>
</dbReference>
<comment type="caution">
    <text evidence="4">The sequence shown here is derived from an EMBL/GenBank/DDBJ whole genome shotgun (WGS) entry which is preliminary data.</text>
</comment>
<dbReference type="InterPro" id="IPR036397">
    <property type="entry name" value="RNaseH_sf"/>
</dbReference>
<dbReference type="InterPro" id="IPR002492">
    <property type="entry name" value="Transposase_Tc1-like"/>
</dbReference>
<evidence type="ECO:0000259" key="2">
    <source>
        <dbReference type="Pfam" id="PF01498"/>
    </source>
</evidence>
<dbReference type="GO" id="GO:0015074">
    <property type="term" value="P:DNA integration"/>
    <property type="evidence" value="ECO:0007669"/>
    <property type="project" value="InterPro"/>
</dbReference>
<name>A0A4C1SDN7_EUMVA</name>
<dbReference type="AlphaFoldDB" id="A0A4C1SDN7"/>
<dbReference type="PANTHER" id="PTHR23022">
    <property type="entry name" value="TRANSPOSABLE ELEMENT-RELATED"/>
    <property type="match status" value="1"/>
</dbReference>
<sequence>MSLTPVQRLTIVALRDSGLNVSNIADRVGVTRRTVYAWLKRFDDEGNVERHPPHPRQRATTAEQDNDIVAAHSLASFTPTRVTATLHNVSMETVRRRLRAAGIYCRRPAKKPSLTQAHRDERISFALEYYNFDWENEVVIFSDEKTFRSDRDGRKILWRRNNERYHEANVLPNRSSGRISIGFWGWMSSMGPGEICEIHGRMNAEEYLDVLKNVLVPTVKVAYPDMRRVYFAQDNCSFHQAHIVRNWLAMQDYIMLINWPSKSPDLNPIENLWGQIILNWDPSDIRNIENLRETVMTSWEHFRGRDLCWNMVRGMKNRLRDVLDANGGYTKY</sequence>